<gene>
    <name evidence="1" type="ORF">LCGC14_0981170</name>
</gene>
<sequence>MAKTNKVADKEVNMELDYLEEAELREIQDARGALNELQNAVLPYAKEVAKRQRKWWDRVLESRGLKREEGDFSIYGRKIINSKDET</sequence>
<name>A0A0F9N8P5_9ZZZZ</name>
<comment type="caution">
    <text evidence="1">The sequence shown here is derived from an EMBL/GenBank/DDBJ whole genome shotgun (WGS) entry which is preliminary data.</text>
</comment>
<organism evidence="1">
    <name type="scientific">marine sediment metagenome</name>
    <dbReference type="NCBI Taxonomy" id="412755"/>
    <lineage>
        <taxon>unclassified sequences</taxon>
        <taxon>metagenomes</taxon>
        <taxon>ecological metagenomes</taxon>
    </lineage>
</organism>
<accession>A0A0F9N8P5</accession>
<reference evidence="1" key="1">
    <citation type="journal article" date="2015" name="Nature">
        <title>Complex archaea that bridge the gap between prokaryotes and eukaryotes.</title>
        <authorList>
            <person name="Spang A."/>
            <person name="Saw J.H."/>
            <person name="Jorgensen S.L."/>
            <person name="Zaremba-Niedzwiedzka K."/>
            <person name="Martijn J."/>
            <person name="Lind A.E."/>
            <person name="van Eijk R."/>
            <person name="Schleper C."/>
            <person name="Guy L."/>
            <person name="Ettema T.J."/>
        </authorList>
    </citation>
    <scope>NUCLEOTIDE SEQUENCE</scope>
</reference>
<dbReference type="AlphaFoldDB" id="A0A0F9N8P5"/>
<dbReference type="EMBL" id="LAZR01003665">
    <property type="protein sequence ID" value="KKN15925.1"/>
    <property type="molecule type" value="Genomic_DNA"/>
</dbReference>
<evidence type="ECO:0000313" key="1">
    <source>
        <dbReference type="EMBL" id="KKN15925.1"/>
    </source>
</evidence>
<proteinExistence type="predicted"/>
<protein>
    <submittedName>
        <fullName evidence="1">Uncharacterized protein</fullName>
    </submittedName>
</protein>